<evidence type="ECO:0000256" key="2">
    <source>
        <dbReference type="ARBA" id="ARBA00034247"/>
    </source>
</evidence>
<dbReference type="InterPro" id="IPR050469">
    <property type="entry name" value="Diguanylate_Cyclase"/>
</dbReference>
<sequence>MSNDMPMLDASTMVLVLALGNLTLCALLTFFNHGPVRAPAMTFWSLSKQIQGGAWLLLALGDSGVVPAPISIPGGYALLFAGVAIESGASWEAARRPAWRTPTLILGGVAVLVFFLCYLIDEEGLRSVAASLLLGAFYLSGSVALGWRWRDASLLQRFLSLATGALALVVAARGLSVLLLPRGWGWLSNDLLSQFSSGALYLLLLGNAFGVLLLTRERLQDTLERLETIDPLTDAPNRRGFFQLLAPWLALARRPGLPTGLIVFDLDGFKRINDSYGHPAGDVVLHQMVALCRRQLRDSDQLGRVVGVEFAVLLPRTSLDEAVMVAERIRAAIDTTPVKSERAMIKLTASFGVTTIRPEDSTTSLFQRADEAMQRAKQAGRNRVTPASEAVADI</sequence>
<dbReference type="GO" id="GO:0052621">
    <property type="term" value="F:diguanylate cyclase activity"/>
    <property type="evidence" value="ECO:0007669"/>
    <property type="project" value="UniProtKB-EC"/>
</dbReference>
<protein>
    <recommendedName>
        <fullName evidence="1">diguanylate cyclase</fullName>
        <ecNumber evidence="1">2.7.7.65</ecNumber>
    </recommendedName>
</protein>
<feature type="domain" description="GGDEF" evidence="4">
    <location>
        <begin position="257"/>
        <end position="389"/>
    </location>
</feature>
<proteinExistence type="predicted"/>
<dbReference type="AlphaFoldDB" id="A0A7W9U6L5"/>
<reference evidence="5 6" key="1">
    <citation type="submission" date="2020-08" db="EMBL/GenBank/DDBJ databases">
        <title>The Agave Microbiome: Exploring the role of microbial communities in plant adaptations to desert environments.</title>
        <authorList>
            <person name="Partida-Martinez L.P."/>
        </authorList>
    </citation>
    <scope>NUCLEOTIDE SEQUENCE [LARGE SCALE GENOMIC DNA]</scope>
    <source>
        <strain evidence="5 6">AT3.2</strain>
    </source>
</reference>
<gene>
    <name evidence="5" type="ORF">HD842_000693</name>
</gene>
<keyword evidence="3" id="KW-1133">Transmembrane helix</keyword>
<name>A0A7W9U6L5_9BURK</name>
<evidence type="ECO:0000256" key="3">
    <source>
        <dbReference type="SAM" id="Phobius"/>
    </source>
</evidence>
<dbReference type="InterPro" id="IPR029787">
    <property type="entry name" value="Nucleotide_cyclase"/>
</dbReference>
<feature type="transmembrane region" description="Helical" evidence="3">
    <location>
        <begin position="192"/>
        <end position="215"/>
    </location>
</feature>
<dbReference type="EMBL" id="JACHBX010000001">
    <property type="protein sequence ID" value="MBB6132582.1"/>
    <property type="molecule type" value="Genomic_DNA"/>
</dbReference>
<feature type="transmembrane region" description="Helical" evidence="3">
    <location>
        <begin position="127"/>
        <end position="147"/>
    </location>
</feature>
<feature type="transmembrane region" description="Helical" evidence="3">
    <location>
        <begin position="101"/>
        <end position="121"/>
    </location>
</feature>
<dbReference type="InterPro" id="IPR043128">
    <property type="entry name" value="Rev_trsase/Diguanyl_cyclase"/>
</dbReference>
<evidence type="ECO:0000313" key="6">
    <source>
        <dbReference type="Proteomes" id="UP000540787"/>
    </source>
</evidence>
<dbReference type="Pfam" id="PF00990">
    <property type="entry name" value="GGDEF"/>
    <property type="match status" value="1"/>
</dbReference>
<dbReference type="PANTHER" id="PTHR45138:SF9">
    <property type="entry name" value="DIGUANYLATE CYCLASE DGCM-RELATED"/>
    <property type="match status" value="1"/>
</dbReference>
<comment type="caution">
    <text evidence="5">The sequence shown here is derived from an EMBL/GenBank/DDBJ whole genome shotgun (WGS) entry which is preliminary data.</text>
</comment>
<evidence type="ECO:0000259" key="4">
    <source>
        <dbReference type="PROSITE" id="PS50887"/>
    </source>
</evidence>
<evidence type="ECO:0000256" key="1">
    <source>
        <dbReference type="ARBA" id="ARBA00012528"/>
    </source>
</evidence>
<dbReference type="CDD" id="cd01949">
    <property type="entry name" value="GGDEF"/>
    <property type="match status" value="1"/>
</dbReference>
<dbReference type="FunFam" id="3.30.70.270:FF:000001">
    <property type="entry name" value="Diguanylate cyclase domain protein"/>
    <property type="match status" value="1"/>
</dbReference>
<dbReference type="Proteomes" id="UP000540787">
    <property type="component" value="Unassembled WGS sequence"/>
</dbReference>
<comment type="catalytic activity">
    <reaction evidence="2">
        <text>2 GTP = 3',3'-c-di-GMP + 2 diphosphate</text>
        <dbReference type="Rhea" id="RHEA:24898"/>
        <dbReference type="ChEBI" id="CHEBI:33019"/>
        <dbReference type="ChEBI" id="CHEBI:37565"/>
        <dbReference type="ChEBI" id="CHEBI:58805"/>
        <dbReference type="EC" id="2.7.7.65"/>
    </reaction>
</comment>
<dbReference type="EC" id="2.7.7.65" evidence="1"/>
<organism evidence="5 6">
    <name type="scientific">Massilia aurea</name>
    <dbReference type="NCBI Taxonomy" id="373040"/>
    <lineage>
        <taxon>Bacteria</taxon>
        <taxon>Pseudomonadati</taxon>
        <taxon>Pseudomonadota</taxon>
        <taxon>Betaproteobacteria</taxon>
        <taxon>Burkholderiales</taxon>
        <taxon>Oxalobacteraceae</taxon>
        <taxon>Telluria group</taxon>
        <taxon>Massilia</taxon>
    </lineage>
</organism>
<feature type="transmembrane region" description="Helical" evidence="3">
    <location>
        <begin position="12"/>
        <end position="31"/>
    </location>
</feature>
<dbReference type="InterPro" id="IPR000160">
    <property type="entry name" value="GGDEF_dom"/>
</dbReference>
<keyword evidence="6" id="KW-1185">Reference proteome</keyword>
<feature type="transmembrane region" description="Helical" evidence="3">
    <location>
        <begin position="159"/>
        <end position="180"/>
    </location>
</feature>
<accession>A0A7W9U6L5</accession>
<dbReference type="SMART" id="SM00267">
    <property type="entry name" value="GGDEF"/>
    <property type="match status" value="1"/>
</dbReference>
<keyword evidence="3" id="KW-0472">Membrane</keyword>
<dbReference type="PANTHER" id="PTHR45138">
    <property type="entry name" value="REGULATORY COMPONENTS OF SENSORY TRANSDUCTION SYSTEM"/>
    <property type="match status" value="1"/>
</dbReference>
<evidence type="ECO:0000313" key="5">
    <source>
        <dbReference type="EMBL" id="MBB6132582.1"/>
    </source>
</evidence>
<dbReference type="Gene3D" id="3.30.70.270">
    <property type="match status" value="1"/>
</dbReference>
<dbReference type="NCBIfam" id="TIGR00254">
    <property type="entry name" value="GGDEF"/>
    <property type="match status" value="1"/>
</dbReference>
<keyword evidence="3" id="KW-0812">Transmembrane</keyword>
<dbReference type="SUPFAM" id="SSF55073">
    <property type="entry name" value="Nucleotide cyclase"/>
    <property type="match status" value="1"/>
</dbReference>
<dbReference type="PROSITE" id="PS50887">
    <property type="entry name" value="GGDEF"/>
    <property type="match status" value="1"/>
</dbReference>